<protein>
    <submittedName>
        <fullName evidence="2">DUF3850 domain-containing protein</fullName>
    </submittedName>
</protein>
<sequence length="107" mass="12377">MRYQVVPMEMSRFQRLLKGQLKLTLENDRKFKEGDCVIFQETHAGKVSYFTGRAIAHIITSIQTKPTGHMMLLNGHCLLNLRILTEAEEEMYHPVIDRLATFKLRGA</sequence>
<dbReference type="Proteomes" id="UP001601059">
    <property type="component" value="Unassembled WGS sequence"/>
</dbReference>
<dbReference type="Gene3D" id="2.30.130.30">
    <property type="entry name" value="Hypothetical protein"/>
    <property type="match status" value="1"/>
</dbReference>
<dbReference type="InterPro" id="IPR039440">
    <property type="entry name" value="DUF3850"/>
</dbReference>
<proteinExistence type="predicted"/>
<evidence type="ECO:0000259" key="1">
    <source>
        <dbReference type="Pfam" id="PF12961"/>
    </source>
</evidence>
<dbReference type="RefSeq" id="WP_389360948.1">
    <property type="nucleotide sequence ID" value="NZ_JBIACK010000004.1"/>
</dbReference>
<evidence type="ECO:0000313" key="3">
    <source>
        <dbReference type="Proteomes" id="UP001601059"/>
    </source>
</evidence>
<dbReference type="Pfam" id="PF12961">
    <property type="entry name" value="DUF3850"/>
    <property type="match status" value="1"/>
</dbReference>
<dbReference type="EMBL" id="JBIACK010000004">
    <property type="protein sequence ID" value="MFE8701115.1"/>
    <property type="molecule type" value="Genomic_DNA"/>
</dbReference>
<keyword evidence="3" id="KW-1185">Reference proteome</keyword>
<gene>
    <name evidence="2" type="ORF">ACFYKX_10970</name>
</gene>
<feature type="domain" description="DUF3850" evidence="1">
    <location>
        <begin position="13"/>
        <end position="79"/>
    </location>
</feature>
<name>A0ABW6KDZ3_9BACI</name>
<organism evidence="2 3">
    <name type="scientific">Cytobacillus spartinae</name>
    <dbReference type="NCBI Taxonomy" id="3299023"/>
    <lineage>
        <taxon>Bacteria</taxon>
        <taxon>Bacillati</taxon>
        <taxon>Bacillota</taxon>
        <taxon>Bacilli</taxon>
        <taxon>Bacillales</taxon>
        <taxon>Bacillaceae</taxon>
        <taxon>Cytobacillus</taxon>
    </lineage>
</organism>
<comment type="caution">
    <text evidence="2">The sequence shown here is derived from an EMBL/GenBank/DDBJ whole genome shotgun (WGS) entry which is preliminary data.</text>
</comment>
<accession>A0ABW6KDZ3</accession>
<reference evidence="2 3" key="1">
    <citation type="submission" date="2024-08" db="EMBL/GenBank/DDBJ databases">
        <title>Two novel Cytobacillus novel species.</title>
        <authorList>
            <person name="Liu G."/>
        </authorList>
    </citation>
    <scope>NUCLEOTIDE SEQUENCE [LARGE SCALE GENOMIC DNA]</scope>
    <source>
        <strain evidence="2 3">FJAT-54145</strain>
    </source>
</reference>
<evidence type="ECO:0000313" key="2">
    <source>
        <dbReference type="EMBL" id="MFE8701115.1"/>
    </source>
</evidence>